<dbReference type="STRING" id="1514105.AOC36_07530"/>
<sequence>MDHTSIITFGFEPVNHIFKMGDKYHEVEGFVTKRMGFSKKEGRRIPISFLSDVKTKRSRFQRTYKHLYFMPLVFALVILTSGGDLKMIGIKKSQAEL</sequence>
<proteinExistence type="predicted"/>
<evidence type="ECO:0000313" key="3">
    <source>
        <dbReference type="Proteomes" id="UP000063781"/>
    </source>
</evidence>
<keyword evidence="1" id="KW-0812">Transmembrane</keyword>
<keyword evidence="3" id="KW-1185">Reference proteome</keyword>
<feature type="transmembrane region" description="Helical" evidence="1">
    <location>
        <begin position="66"/>
        <end position="83"/>
    </location>
</feature>
<reference evidence="2 3" key="1">
    <citation type="submission" date="2015-10" db="EMBL/GenBank/DDBJ databases">
        <title>Erysipelothrix larvae sp. LV19 isolated from the larval gut of the rhinoceros beetle, Trypoxylus dichotomus.</title>
        <authorList>
            <person name="Lim S."/>
            <person name="Kim B.-C."/>
        </authorList>
    </citation>
    <scope>NUCLEOTIDE SEQUENCE [LARGE SCALE GENOMIC DNA]</scope>
    <source>
        <strain evidence="2 3">LV19</strain>
    </source>
</reference>
<dbReference type="AlphaFoldDB" id="A0A120JTT4"/>
<dbReference type="EMBL" id="CP013213">
    <property type="protein sequence ID" value="AMC93840.1"/>
    <property type="molecule type" value="Genomic_DNA"/>
</dbReference>
<keyword evidence="1" id="KW-1133">Transmembrane helix</keyword>
<organism evidence="2 3">
    <name type="scientific">Erysipelothrix larvae</name>
    <dbReference type="NCBI Taxonomy" id="1514105"/>
    <lineage>
        <taxon>Bacteria</taxon>
        <taxon>Bacillati</taxon>
        <taxon>Bacillota</taxon>
        <taxon>Erysipelotrichia</taxon>
        <taxon>Erysipelotrichales</taxon>
        <taxon>Erysipelotrichaceae</taxon>
        <taxon>Erysipelothrix</taxon>
    </lineage>
</organism>
<evidence type="ECO:0000256" key="1">
    <source>
        <dbReference type="SAM" id="Phobius"/>
    </source>
</evidence>
<evidence type="ECO:0000313" key="2">
    <source>
        <dbReference type="EMBL" id="AMC93840.1"/>
    </source>
</evidence>
<accession>A0A120JTT4</accession>
<dbReference type="KEGG" id="erl:AOC36_07530"/>
<gene>
    <name evidence="2" type="ORF">AOC36_07530</name>
</gene>
<protein>
    <submittedName>
        <fullName evidence="2">Uncharacterized protein</fullName>
    </submittedName>
</protein>
<keyword evidence="1" id="KW-0472">Membrane</keyword>
<name>A0A120JTT4_9FIRM</name>
<dbReference type="Proteomes" id="UP000063781">
    <property type="component" value="Chromosome"/>
</dbReference>